<feature type="compositionally biased region" description="Polar residues" evidence="8">
    <location>
        <begin position="441"/>
        <end position="454"/>
    </location>
</feature>
<evidence type="ECO:0000256" key="3">
    <source>
        <dbReference type="ARBA" id="ARBA00022692"/>
    </source>
</evidence>
<dbReference type="EnsemblMetazoa" id="CJA12110.1">
    <property type="protein sequence ID" value="CJA12110.1"/>
    <property type="gene ID" value="WBGene00131314"/>
</dbReference>
<feature type="region of interest" description="Disordered" evidence="8">
    <location>
        <begin position="631"/>
        <end position="655"/>
    </location>
</feature>
<feature type="compositionally biased region" description="Low complexity" evidence="8">
    <location>
        <begin position="766"/>
        <end position="777"/>
    </location>
</feature>
<evidence type="ECO:0000256" key="5">
    <source>
        <dbReference type="ARBA" id="ARBA00022989"/>
    </source>
</evidence>
<keyword evidence="3 9" id="KW-0812">Transmembrane</keyword>
<feature type="transmembrane region" description="Helical" evidence="9">
    <location>
        <begin position="384"/>
        <end position="404"/>
    </location>
</feature>
<dbReference type="GO" id="GO:0030867">
    <property type="term" value="C:rough endoplasmic reticulum membrane"/>
    <property type="evidence" value="ECO:0007669"/>
    <property type="project" value="UniProtKB-SubCell"/>
</dbReference>
<evidence type="ECO:0000256" key="9">
    <source>
        <dbReference type="SAM" id="Phobius"/>
    </source>
</evidence>
<name>A0A8R1DV65_CAEJA</name>
<accession>A0A8R1DV65</accession>
<feature type="transmembrane region" description="Helical" evidence="9">
    <location>
        <begin position="34"/>
        <end position="54"/>
    </location>
</feature>
<dbReference type="InterPro" id="IPR019130">
    <property type="entry name" value="Macoilin"/>
</dbReference>
<feature type="region of interest" description="Disordered" evidence="8">
    <location>
        <begin position="756"/>
        <end position="796"/>
    </location>
</feature>
<keyword evidence="7" id="KW-0539">Nucleus</keyword>
<protein>
    <recommendedName>
        <fullName evidence="12">Macoilin</fullName>
    </recommendedName>
</protein>
<dbReference type="AlphaFoldDB" id="A0A8R1DV65"/>
<organism evidence="10 11">
    <name type="scientific">Caenorhabditis japonica</name>
    <dbReference type="NCBI Taxonomy" id="281687"/>
    <lineage>
        <taxon>Eukaryota</taxon>
        <taxon>Metazoa</taxon>
        <taxon>Ecdysozoa</taxon>
        <taxon>Nematoda</taxon>
        <taxon>Chromadorea</taxon>
        <taxon>Rhabditida</taxon>
        <taxon>Rhabditina</taxon>
        <taxon>Rhabditomorpha</taxon>
        <taxon>Rhabditoidea</taxon>
        <taxon>Rhabditidae</taxon>
        <taxon>Peloderinae</taxon>
        <taxon>Caenorhabditis</taxon>
    </lineage>
</organism>
<feature type="compositionally biased region" description="Basic residues" evidence="8">
    <location>
        <begin position="494"/>
        <end position="506"/>
    </location>
</feature>
<dbReference type="PANTHER" id="PTHR13289">
    <property type="entry name" value="PROTEIN PHOSPHATASE 1-BINDING PROTEIN BIFOCAL"/>
    <property type="match status" value="1"/>
</dbReference>
<evidence type="ECO:0000313" key="11">
    <source>
        <dbReference type="Proteomes" id="UP000005237"/>
    </source>
</evidence>
<dbReference type="Proteomes" id="UP000005237">
    <property type="component" value="Unassembled WGS sequence"/>
</dbReference>
<keyword evidence="5 9" id="KW-1133">Transmembrane helix</keyword>
<feature type="compositionally biased region" description="Low complexity" evidence="8">
    <location>
        <begin position="455"/>
        <end position="493"/>
    </location>
</feature>
<reference evidence="11" key="1">
    <citation type="submission" date="2010-08" db="EMBL/GenBank/DDBJ databases">
        <authorList>
            <consortium name="Caenorhabditis japonica Sequencing Consortium"/>
            <person name="Wilson R.K."/>
        </authorList>
    </citation>
    <scope>NUCLEOTIDE SEQUENCE [LARGE SCALE GENOMIC DNA]</scope>
    <source>
        <strain evidence="11">DF5081</strain>
    </source>
</reference>
<dbReference type="GO" id="GO:0031965">
    <property type="term" value="C:nuclear membrane"/>
    <property type="evidence" value="ECO:0007669"/>
    <property type="project" value="UniProtKB-SubCell"/>
</dbReference>
<evidence type="ECO:0008006" key="12">
    <source>
        <dbReference type="Google" id="ProtNLM"/>
    </source>
</evidence>
<proteinExistence type="predicted"/>
<evidence type="ECO:0000313" key="10">
    <source>
        <dbReference type="EnsemblMetazoa" id="CJA12110.1"/>
    </source>
</evidence>
<reference evidence="10" key="2">
    <citation type="submission" date="2022-06" db="UniProtKB">
        <authorList>
            <consortium name="EnsemblMetazoa"/>
        </authorList>
    </citation>
    <scope>IDENTIFICATION</scope>
    <source>
        <strain evidence="10">DF5081</strain>
    </source>
</reference>
<feature type="compositionally biased region" description="Polar residues" evidence="8">
    <location>
        <begin position="756"/>
        <end position="765"/>
    </location>
</feature>
<evidence type="ECO:0000256" key="4">
    <source>
        <dbReference type="ARBA" id="ARBA00022824"/>
    </source>
</evidence>
<feature type="compositionally biased region" description="Polar residues" evidence="8">
    <location>
        <begin position="517"/>
        <end position="533"/>
    </location>
</feature>
<dbReference type="GO" id="GO:0006935">
    <property type="term" value="P:chemotaxis"/>
    <property type="evidence" value="ECO:0007669"/>
    <property type="project" value="EnsemblMetazoa"/>
</dbReference>
<evidence type="ECO:0000256" key="6">
    <source>
        <dbReference type="ARBA" id="ARBA00023136"/>
    </source>
</evidence>
<feature type="compositionally biased region" description="Acidic residues" evidence="8">
    <location>
        <begin position="360"/>
        <end position="370"/>
    </location>
</feature>
<evidence type="ECO:0000256" key="7">
    <source>
        <dbReference type="ARBA" id="ARBA00023242"/>
    </source>
</evidence>
<evidence type="ECO:0000256" key="8">
    <source>
        <dbReference type="SAM" id="MobiDB-lite"/>
    </source>
</evidence>
<dbReference type="GO" id="GO:0043052">
    <property type="term" value="P:thermotaxis"/>
    <property type="evidence" value="ECO:0007669"/>
    <property type="project" value="EnsemblMetazoa"/>
</dbReference>
<dbReference type="PANTHER" id="PTHR13289:SF6">
    <property type="entry name" value="MACOILIN"/>
    <property type="match status" value="1"/>
</dbReference>
<feature type="compositionally biased region" description="Low complexity" evidence="8">
    <location>
        <begin position="300"/>
        <end position="310"/>
    </location>
</feature>
<comment type="subcellular location">
    <subcellularLocation>
        <location evidence="1">Nucleus membrane</location>
        <topology evidence="1">Multi-pass membrane protein</topology>
    </subcellularLocation>
    <subcellularLocation>
        <location evidence="2">Rough endoplasmic reticulum membrane</location>
        <topology evidence="2">Multi-pass membrane protein</topology>
    </subcellularLocation>
</comment>
<evidence type="ECO:0000256" key="2">
    <source>
        <dbReference type="ARBA" id="ARBA00004269"/>
    </source>
</evidence>
<feature type="transmembrane region" description="Helical" evidence="9">
    <location>
        <begin position="150"/>
        <end position="168"/>
    </location>
</feature>
<dbReference type="Pfam" id="PF09726">
    <property type="entry name" value="Macoilin"/>
    <property type="match status" value="2"/>
</dbReference>
<dbReference type="GO" id="GO:0043025">
    <property type="term" value="C:neuronal cell body"/>
    <property type="evidence" value="ECO:0007669"/>
    <property type="project" value="EnsemblMetazoa"/>
</dbReference>
<feature type="region of interest" description="Disordered" evidence="8">
    <location>
        <begin position="300"/>
        <end position="379"/>
    </location>
</feature>
<feature type="transmembrane region" description="Helical" evidence="9">
    <location>
        <begin position="212"/>
        <end position="234"/>
    </location>
</feature>
<keyword evidence="4" id="KW-0256">Endoplasmic reticulum</keyword>
<keyword evidence="6 9" id="KW-0472">Membrane</keyword>
<sequence>MQKRGRLYDQQKIRKLQITRRTRSDISQSQPSMLCIRMMIAWMSMVVLDALTGFRFELLWPTWMLARAAFDSLSTRNQHCVTTIANPSAARFSVLFVCVTATSDLICYLFIPIRMLIFIATTYVWLNLYCHAQGGFIRTIATLYGGERSQSWSIVMMSLLIIGFELFLRIRITKFDYASFIRSHSILMRILPTFSVTELAGVNPVWTRSLNAFFGAHSIGYPAVLITVSLHYYLNEWKLRRKQCDVSNRNEQLFRILVESLPAEYEGPKDYTTSSQCLEEDLYYLDPPVAIQSMPQAIQAAVPPTATPPTNSRKNGWHKKMDVSSSTSTTAAKKKKNGTLNSTPPNDKSKKTKSLRNDADLEEMDDSDGEDYWRDTSDGERRGGGIWIIRLLCDAASWAFYILFTRSQSTSHNPHRRATDEDDDDETSTIGDEFEKKNGRTDSLSSSMTKSRANTMTSTTSAPPTTVSTSTTLTVTHRSNQNNNTQKMQQKANGKNHHHHHQHQKSNGHSNGHARVSTATVRDSSHDTNGSNDTDTRALCRENESLRSEIASMKNLEEDFRLQISMHESNEARLAQQLSSSKLKNDQYEMKCASLERSRESDKSQLESAERKYAELLGKKAEIEATLSAERKARTESAGKNFDAAEHQRERERQLESEIDKLRAELKTKEETNMKMEGELSALRNYKEENDIEALSMELRVIRDKSHQMEESLAGENKLKQSLFKCLGESRTENKLKDQEIAELKAHLKKLGALSGNNETMINGHTTEANNENDTTASDQSSPHQHSAMGSPVPSAKMPLSVNVSNRGGSPFNEKMSPIRVSAAIAAVAAGSPPPDYMMAVGGQVAPPPIIQKNTIRYNEFKHMPTGGEHRLFDTPTIASAPSPTGSNPDDDFLLNKGKYFAGNLAICKVYEKLLDEK</sequence>
<dbReference type="GO" id="GO:0008017">
    <property type="term" value="F:microtubule binding"/>
    <property type="evidence" value="ECO:0007669"/>
    <property type="project" value="TreeGrafter"/>
</dbReference>
<evidence type="ECO:0000256" key="1">
    <source>
        <dbReference type="ARBA" id="ARBA00004232"/>
    </source>
</evidence>
<keyword evidence="11" id="KW-1185">Reference proteome</keyword>
<dbReference type="GO" id="GO:0023041">
    <property type="term" value="P:neuronal signal transduction"/>
    <property type="evidence" value="ECO:0007669"/>
    <property type="project" value="EnsemblMetazoa"/>
</dbReference>
<feature type="region of interest" description="Disordered" evidence="8">
    <location>
        <begin position="409"/>
        <end position="539"/>
    </location>
</feature>